<evidence type="ECO:0000259" key="2">
    <source>
        <dbReference type="Pfam" id="PF13649"/>
    </source>
</evidence>
<name>A0A852XD57_9MICO</name>
<feature type="domain" description="Methyltransferase" evidence="2">
    <location>
        <begin position="57"/>
        <end position="150"/>
    </location>
</feature>
<proteinExistence type="predicted"/>
<keyword evidence="4" id="KW-1185">Reference proteome</keyword>
<accession>A0A852XD57</accession>
<keyword evidence="3" id="KW-0808">Transferase</keyword>
<dbReference type="InterPro" id="IPR050508">
    <property type="entry name" value="Methyltransf_Superfamily"/>
</dbReference>
<dbReference type="InterPro" id="IPR041698">
    <property type="entry name" value="Methyltransf_25"/>
</dbReference>
<protein>
    <submittedName>
        <fullName evidence="3">SAM-dependent methyltransferase</fullName>
    </submittedName>
</protein>
<dbReference type="RefSeq" id="WP_343036956.1">
    <property type="nucleotide sequence ID" value="NZ_JACBZX010000001.1"/>
</dbReference>
<evidence type="ECO:0000256" key="1">
    <source>
        <dbReference type="SAM" id="MobiDB-lite"/>
    </source>
</evidence>
<keyword evidence="3" id="KW-0489">Methyltransferase</keyword>
<dbReference type="Pfam" id="PF13649">
    <property type="entry name" value="Methyltransf_25"/>
    <property type="match status" value="1"/>
</dbReference>
<organism evidence="3 4">
    <name type="scientific">Janibacter alkaliphilus</name>
    <dbReference type="NCBI Taxonomy" id="1069963"/>
    <lineage>
        <taxon>Bacteria</taxon>
        <taxon>Bacillati</taxon>
        <taxon>Actinomycetota</taxon>
        <taxon>Actinomycetes</taxon>
        <taxon>Micrococcales</taxon>
        <taxon>Intrasporangiaceae</taxon>
        <taxon>Janibacter</taxon>
    </lineage>
</organism>
<dbReference type="GO" id="GO:0008168">
    <property type="term" value="F:methyltransferase activity"/>
    <property type="evidence" value="ECO:0007669"/>
    <property type="project" value="UniProtKB-KW"/>
</dbReference>
<evidence type="ECO:0000313" key="4">
    <source>
        <dbReference type="Proteomes" id="UP000592181"/>
    </source>
</evidence>
<reference evidence="3 4" key="1">
    <citation type="submission" date="2020-07" db="EMBL/GenBank/DDBJ databases">
        <title>Sequencing the genomes of 1000 actinobacteria strains.</title>
        <authorList>
            <person name="Klenk H.-P."/>
        </authorList>
    </citation>
    <scope>NUCLEOTIDE SEQUENCE [LARGE SCALE GENOMIC DNA]</scope>
    <source>
        <strain evidence="3 4">DSM 24723</strain>
    </source>
</reference>
<dbReference type="AlphaFoldDB" id="A0A852XD57"/>
<gene>
    <name evidence="3" type="ORF">BJY28_000864</name>
</gene>
<dbReference type="GO" id="GO:0032259">
    <property type="term" value="P:methylation"/>
    <property type="evidence" value="ECO:0007669"/>
    <property type="project" value="UniProtKB-KW"/>
</dbReference>
<dbReference type="CDD" id="cd02440">
    <property type="entry name" value="AdoMet_MTases"/>
    <property type="match status" value="1"/>
</dbReference>
<comment type="caution">
    <text evidence="3">The sequence shown here is derived from an EMBL/GenBank/DDBJ whole genome shotgun (WGS) entry which is preliminary data.</text>
</comment>
<dbReference type="EMBL" id="JACBZX010000001">
    <property type="protein sequence ID" value="NYG36395.1"/>
    <property type="molecule type" value="Genomic_DNA"/>
</dbReference>
<dbReference type="Gene3D" id="3.40.50.150">
    <property type="entry name" value="Vaccinia Virus protein VP39"/>
    <property type="match status" value="1"/>
</dbReference>
<dbReference type="SUPFAM" id="SSF53335">
    <property type="entry name" value="S-adenosyl-L-methionine-dependent methyltransferases"/>
    <property type="match status" value="1"/>
</dbReference>
<dbReference type="PANTHER" id="PTHR42912">
    <property type="entry name" value="METHYLTRANSFERASE"/>
    <property type="match status" value="1"/>
</dbReference>
<feature type="region of interest" description="Disordered" evidence="1">
    <location>
        <begin position="203"/>
        <end position="239"/>
    </location>
</feature>
<evidence type="ECO:0000313" key="3">
    <source>
        <dbReference type="EMBL" id="NYG36395.1"/>
    </source>
</evidence>
<dbReference type="InterPro" id="IPR029063">
    <property type="entry name" value="SAM-dependent_MTases_sf"/>
</dbReference>
<dbReference type="Proteomes" id="UP000592181">
    <property type="component" value="Unassembled WGS sequence"/>
</dbReference>
<sequence>MGDEVDDGVRAYDLAAEDYAVHYPTTEPEQPADLDAVRSWAAGLAGPTGQAGITPRVLDAGCGTGRMARFVSDVAGGRVRIAGADPSAGMLAVARREHPWLPVHRAGLTALPLADETLDGVLAWYSTIHLTDAALPGALREVRRVLRPGGSVLLGFQSGAGTHEVGAAFRSLGHEVSLVRHHRTPEVMAAAAERAGLEVVAARARPAAGRERDPQAVVLGRRPEATPGGSDRGTPGAQS</sequence>